<name>A0A022KTL5_9MICO</name>
<comment type="caution">
    <text evidence="7">The sequence shown here is derived from an EMBL/GenBank/DDBJ whole genome shotgun (WGS) entry which is preliminary data.</text>
</comment>
<dbReference type="GO" id="GO:0003677">
    <property type="term" value="F:DNA binding"/>
    <property type="evidence" value="ECO:0007669"/>
    <property type="project" value="UniProtKB-KW"/>
</dbReference>
<dbReference type="InterPro" id="IPR007324">
    <property type="entry name" value="Sugar-bd_dom_put"/>
</dbReference>
<evidence type="ECO:0000256" key="3">
    <source>
        <dbReference type="ARBA" id="ARBA00023125"/>
    </source>
</evidence>
<gene>
    <name evidence="7" type="ORF">D641_0107520</name>
</gene>
<evidence type="ECO:0000256" key="1">
    <source>
        <dbReference type="ARBA" id="ARBA00010466"/>
    </source>
</evidence>
<evidence type="ECO:0000259" key="5">
    <source>
        <dbReference type="Pfam" id="PF04198"/>
    </source>
</evidence>
<dbReference type="InterPro" id="IPR036388">
    <property type="entry name" value="WH-like_DNA-bd_sf"/>
</dbReference>
<dbReference type="SUPFAM" id="SSF100950">
    <property type="entry name" value="NagB/RpiA/CoA transferase-like"/>
    <property type="match status" value="1"/>
</dbReference>
<comment type="similarity">
    <text evidence="1">Belongs to the SorC transcriptional regulatory family.</text>
</comment>
<feature type="domain" description="RNA polymerase sigma-70 region 4" evidence="6">
    <location>
        <begin position="15"/>
        <end position="47"/>
    </location>
</feature>
<proteinExistence type="inferred from homology"/>
<dbReference type="Pfam" id="PF04545">
    <property type="entry name" value="Sigma70_r4"/>
    <property type="match status" value="1"/>
</dbReference>
<protein>
    <submittedName>
        <fullName evidence="7">Transcriptional regulator</fullName>
    </submittedName>
</protein>
<reference evidence="7 8" key="1">
    <citation type="journal article" date="2013" name="Genome Announc.">
        <title>Draft genome sequence of an Actinobacterium, Brachybacterium muris strain UCD-AY4.</title>
        <authorList>
            <person name="Lo J.R."/>
            <person name="Lang J.M."/>
            <person name="Darling A.E."/>
            <person name="Eisen J.A."/>
            <person name="Coil D.A."/>
        </authorList>
    </citation>
    <scope>NUCLEOTIDE SEQUENCE [LARGE SCALE GENOMIC DNA]</scope>
    <source>
        <strain evidence="7 8">UCD-AY4</strain>
    </source>
</reference>
<keyword evidence="4" id="KW-0804">Transcription</keyword>
<evidence type="ECO:0000259" key="6">
    <source>
        <dbReference type="Pfam" id="PF04545"/>
    </source>
</evidence>
<dbReference type="Pfam" id="PF04198">
    <property type="entry name" value="Sugar-bind"/>
    <property type="match status" value="1"/>
</dbReference>
<dbReference type="STRING" id="1249481.D641_0107520"/>
<dbReference type="SUPFAM" id="SSF46689">
    <property type="entry name" value="Homeodomain-like"/>
    <property type="match status" value="1"/>
</dbReference>
<dbReference type="InterPro" id="IPR051054">
    <property type="entry name" value="SorC_transcr_regulators"/>
</dbReference>
<evidence type="ECO:0000256" key="4">
    <source>
        <dbReference type="ARBA" id="ARBA00023163"/>
    </source>
</evidence>
<feature type="domain" description="Sugar-binding" evidence="5">
    <location>
        <begin position="62"/>
        <end position="317"/>
    </location>
</feature>
<keyword evidence="8" id="KW-1185">Reference proteome</keyword>
<dbReference type="GO" id="GO:0003700">
    <property type="term" value="F:DNA-binding transcription factor activity"/>
    <property type="evidence" value="ECO:0007669"/>
    <property type="project" value="InterPro"/>
</dbReference>
<evidence type="ECO:0000256" key="2">
    <source>
        <dbReference type="ARBA" id="ARBA00023015"/>
    </source>
</evidence>
<dbReference type="RefSeq" id="WP_017823037.1">
    <property type="nucleotide sequence ID" value="NZ_AORC01000009.1"/>
</dbReference>
<dbReference type="InterPro" id="IPR007630">
    <property type="entry name" value="RNA_pol_sigma70_r4"/>
</dbReference>
<dbReference type="GO" id="GO:0030246">
    <property type="term" value="F:carbohydrate binding"/>
    <property type="evidence" value="ECO:0007669"/>
    <property type="project" value="InterPro"/>
</dbReference>
<dbReference type="PANTHER" id="PTHR34294:SF1">
    <property type="entry name" value="TRANSCRIPTIONAL REGULATOR LSRR"/>
    <property type="match status" value="1"/>
</dbReference>
<dbReference type="InterPro" id="IPR037171">
    <property type="entry name" value="NagB/RpiA_transferase-like"/>
</dbReference>
<dbReference type="Gene3D" id="1.10.10.10">
    <property type="entry name" value="Winged helix-like DNA-binding domain superfamily/Winged helix DNA-binding domain"/>
    <property type="match status" value="1"/>
</dbReference>
<sequence length="319" mass="34623">MVQASRQQSAFEAARMYYDEGQTMDAIASTFGISRSTVSRLLRDAREQGIVRITLRPPGVRRLADLRSAIAQRYGVRTHVVPTRPDSSERERLRAVATDAAGVVEDLLQPDQVVGIAWGTTVTAVVEQLTPRPVLGAQIVQLNGAVNTEGSGLANVFTVLDRAASRWAATVHPFPVPAFFDYPSTREAMWRERSVLRVLEMQRRCRLAVFGVGAFDSEVPSQVHASGYLAEEDLAQLRSDGAVGDVCTVFLRADGSWRDVRMNTRSSGPSPAALASIPRRVLVASGARKAVPLRAALRADCATDLVLDEATAARLLSLD</sequence>
<dbReference type="AlphaFoldDB" id="A0A022KTL5"/>
<dbReference type="PANTHER" id="PTHR34294">
    <property type="entry name" value="TRANSCRIPTIONAL REGULATOR-RELATED"/>
    <property type="match status" value="1"/>
</dbReference>
<evidence type="ECO:0000313" key="8">
    <source>
        <dbReference type="Proteomes" id="UP000019754"/>
    </source>
</evidence>
<dbReference type="Gene3D" id="3.40.50.1360">
    <property type="match status" value="1"/>
</dbReference>
<dbReference type="HOGENOM" id="CLU_054506_1_3_11"/>
<evidence type="ECO:0000313" key="7">
    <source>
        <dbReference type="EMBL" id="EYT49285.1"/>
    </source>
</evidence>
<accession>A0A022KTL5</accession>
<dbReference type="Proteomes" id="UP000019754">
    <property type="component" value="Unassembled WGS sequence"/>
</dbReference>
<organism evidence="7 8">
    <name type="scientific">Brachybacterium muris UCD-AY4</name>
    <dbReference type="NCBI Taxonomy" id="1249481"/>
    <lineage>
        <taxon>Bacteria</taxon>
        <taxon>Bacillati</taxon>
        <taxon>Actinomycetota</taxon>
        <taxon>Actinomycetes</taxon>
        <taxon>Micrococcales</taxon>
        <taxon>Dermabacteraceae</taxon>
        <taxon>Brachybacterium</taxon>
    </lineage>
</organism>
<keyword evidence="2" id="KW-0805">Transcription regulation</keyword>
<dbReference type="InterPro" id="IPR009057">
    <property type="entry name" value="Homeodomain-like_sf"/>
</dbReference>
<dbReference type="GO" id="GO:0006352">
    <property type="term" value="P:DNA-templated transcription initiation"/>
    <property type="evidence" value="ECO:0007669"/>
    <property type="project" value="InterPro"/>
</dbReference>
<dbReference type="EMBL" id="AORC01000009">
    <property type="protein sequence ID" value="EYT49285.1"/>
    <property type="molecule type" value="Genomic_DNA"/>
</dbReference>
<keyword evidence="3" id="KW-0238">DNA-binding</keyword>